<feature type="domain" description="TraG N-terminal Bacteroidetes" evidence="1">
    <location>
        <begin position="3"/>
        <end position="55"/>
    </location>
</feature>
<name>A0A1J7CGH7_FLAJO</name>
<reference evidence="3 4" key="1">
    <citation type="submission" date="2016-10" db="EMBL/GenBank/DDBJ databases">
        <title>Draft Genome Sequence of Rhizobacteria Flavobacterium johnsoniae CI04.</title>
        <authorList>
            <person name="Bravo J.I."/>
            <person name="Lozano G.L."/>
            <person name="Handelsman J."/>
        </authorList>
    </citation>
    <scope>NUCLEOTIDE SEQUENCE [LARGE SCALE GENOMIC DNA]</scope>
    <source>
        <strain evidence="3 4">CI04</strain>
    </source>
</reference>
<dbReference type="AlphaFoldDB" id="A0A1J7CGH7"/>
<dbReference type="EMBL" id="MLFK01000009">
    <property type="protein sequence ID" value="OIV40636.1"/>
    <property type="molecule type" value="Genomic_DNA"/>
</dbReference>
<feature type="domain" description="TraG P-loop" evidence="2">
    <location>
        <begin position="410"/>
        <end position="826"/>
    </location>
</feature>
<dbReference type="InterPro" id="IPR024451">
    <property type="entry name" value="TraG_N_Bacteroidetes"/>
</dbReference>
<dbReference type="Pfam" id="PF12991">
    <property type="entry name" value="DUF3875"/>
    <property type="match status" value="1"/>
</dbReference>
<evidence type="ECO:0000313" key="4">
    <source>
        <dbReference type="Proteomes" id="UP000182826"/>
    </source>
</evidence>
<dbReference type="Gene3D" id="3.40.50.300">
    <property type="entry name" value="P-loop containing nucleotide triphosphate hydrolases"/>
    <property type="match status" value="1"/>
</dbReference>
<dbReference type="PANTHER" id="PTHR38467">
    <property type="match status" value="1"/>
</dbReference>
<sequence length="834" mass="95870">MRNAAKTTTLESRFPLLAVENNCILSKDADITACFEVRLPELFTVASAEYDAIHSAWHKAIKTLPDFTVVHKQDWYIKENYDPEMDKEVQSFLARSYQRHFNERPFLNHYCYLFLTKTTKERMRMQSNFSSLCKGVLIPKEIRDKETVHRFMEAVAQFERIINDCGFVKISRMSEEDILGEQGRPGLLEQYLTLSRKSGTSMQDIVLGSEEVRVGNNRLCLHTLSDTEDLPSSVSADKRYEKLSTDRSDCRLSFASPVGLMLNCNHIYNQYLFLDNSEENLQKFEKSARNMHSLARYSRANQINKEWIERYLNEAHSFGLSSIRAHFNIMAWSDDPSELKQLKNDCGSALALMECKPRHNTTDTAALYWAGMPGNAGDFPSEESFYTFIEPALCFFTQETNYHDSPSPFGIKMADRLTGKPIHLDISDLPMKRGIITNRNKFILGPSGSGKSFFTNHMVRQYYEQGAHVLLVDTGNSYQGLCGLINGKTKGEDGVYFTYTEDNPIAFNPFYTDDGVFDIEKRESIKTLILTLWKRDDEPTTRSEEVALSNAVSGYIEKIKRDDAFPSFNAFYEFVQGDYRSVLTEKQVREKDFDIANFLNVLEPYYKGGEYDYLLNSDKQLDLLSKRFIVFEIDAIKEHKILFPIVTIIIMEVFINKMRRLKGIRKLILIEEAWKAIAKEGMANYIKYLFKTVRKFFGEAIVVTQEVDDIIQSPIVKESIINNSDCKILLDQRKYINKFDEIQAMLGLTDKEKAQVLSINMNNDASRLYKEVWIGLGGTHSAVYATEVSAEEYLAYTTEETEKMEVMQLAAELGGNVELAIKQIASRRREQENQ</sequence>
<comment type="caution">
    <text evidence="3">The sequence shown here is derived from an EMBL/GenBank/DDBJ whole genome shotgun (WGS) entry which is preliminary data.</text>
</comment>
<dbReference type="InterPro" id="IPR053155">
    <property type="entry name" value="F-pilin_assembly_TraC"/>
</dbReference>
<dbReference type="Gene3D" id="1.10.8.730">
    <property type="match status" value="1"/>
</dbReference>
<protein>
    <submittedName>
        <fullName evidence="3">Conjugal transfer protein TraG</fullName>
    </submittedName>
</protein>
<gene>
    <name evidence="3" type="ORF">BKM63_17375</name>
</gene>
<dbReference type="Proteomes" id="UP000182826">
    <property type="component" value="Unassembled WGS sequence"/>
</dbReference>
<dbReference type="InterPro" id="IPR027417">
    <property type="entry name" value="P-loop_NTPase"/>
</dbReference>
<dbReference type="SUPFAM" id="SSF52540">
    <property type="entry name" value="P-loop containing nucleoside triphosphate hydrolases"/>
    <property type="match status" value="1"/>
</dbReference>
<organism evidence="3 4">
    <name type="scientific">Flavobacterium johnsoniae</name>
    <name type="common">Cytophaga johnsonae</name>
    <dbReference type="NCBI Taxonomy" id="986"/>
    <lineage>
        <taxon>Bacteria</taxon>
        <taxon>Pseudomonadati</taxon>
        <taxon>Bacteroidota</taxon>
        <taxon>Flavobacteriia</taxon>
        <taxon>Flavobacteriales</taxon>
        <taxon>Flavobacteriaceae</taxon>
        <taxon>Flavobacterium</taxon>
    </lineage>
</organism>
<dbReference type="RefSeq" id="WP_071637838.1">
    <property type="nucleotide sequence ID" value="NZ_MLFK01000009.1"/>
</dbReference>
<keyword evidence="4" id="KW-1185">Reference proteome</keyword>
<evidence type="ECO:0000259" key="1">
    <source>
        <dbReference type="Pfam" id="PF12991"/>
    </source>
</evidence>
<dbReference type="OrthoDB" id="596266at2"/>
<proteinExistence type="predicted"/>
<evidence type="ECO:0000313" key="3">
    <source>
        <dbReference type="EMBL" id="OIV40636.1"/>
    </source>
</evidence>
<dbReference type="InterPro" id="IPR022509">
    <property type="entry name" value="Conjugation_ATPase_TraG"/>
</dbReference>
<dbReference type="NCBIfam" id="TIGR03783">
    <property type="entry name" value="Bac_Flav_CT_G"/>
    <property type="match status" value="1"/>
</dbReference>
<dbReference type="InterPro" id="IPR043964">
    <property type="entry name" value="P-loop_TraG"/>
</dbReference>
<dbReference type="Pfam" id="PF19044">
    <property type="entry name" value="P-loop_TraG"/>
    <property type="match status" value="1"/>
</dbReference>
<accession>A0A1J7CGH7</accession>
<dbReference type="PANTHER" id="PTHR38467:SF1">
    <property type="entry name" value="CONJUGATIVE TRANSFER: ASSEMBLY"/>
    <property type="match status" value="1"/>
</dbReference>
<evidence type="ECO:0000259" key="2">
    <source>
        <dbReference type="Pfam" id="PF19044"/>
    </source>
</evidence>